<evidence type="ECO:0000313" key="3">
    <source>
        <dbReference type="Proteomes" id="UP000195208"/>
    </source>
</evidence>
<accession>A0ABX3Z5W7</accession>
<keyword evidence="1" id="KW-0175">Coiled coil</keyword>
<gene>
    <name evidence="2" type="ORF">B9M88_04950</name>
</gene>
<evidence type="ECO:0000256" key="1">
    <source>
        <dbReference type="SAM" id="Coils"/>
    </source>
</evidence>
<keyword evidence="3" id="KW-1185">Reference proteome</keyword>
<protein>
    <recommendedName>
        <fullName evidence="4">DUF2508 domain-containing protein</fullName>
    </recommendedName>
</protein>
<comment type="caution">
    <text evidence="2">The sequence shown here is derived from an EMBL/GenBank/DDBJ whole genome shotgun (WGS) entry which is preliminary data.</text>
</comment>
<evidence type="ECO:0008006" key="4">
    <source>
        <dbReference type="Google" id="ProtNLM"/>
    </source>
</evidence>
<name>A0ABX3Z5W7_9STAP</name>
<reference evidence="2 3" key="1">
    <citation type="submission" date="2017-04" db="EMBL/GenBank/DDBJ databases">
        <title>Staphylococcus agnetis, a potential pathogen in the broiler production.</title>
        <authorList>
            <person name="Poulsen L."/>
        </authorList>
    </citation>
    <scope>NUCLEOTIDE SEQUENCE [LARGE SCALE GENOMIC DNA]</scope>
    <source>
        <strain evidence="2 3">723_310714_2_2_spleen</strain>
    </source>
</reference>
<evidence type="ECO:0000313" key="2">
    <source>
        <dbReference type="EMBL" id="OTW31281.1"/>
    </source>
</evidence>
<proteinExistence type="predicted"/>
<organism evidence="2 3">
    <name type="scientific">Staphylococcus agnetis</name>
    <dbReference type="NCBI Taxonomy" id="985762"/>
    <lineage>
        <taxon>Bacteria</taxon>
        <taxon>Bacillati</taxon>
        <taxon>Bacillota</taxon>
        <taxon>Bacilli</taxon>
        <taxon>Bacillales</taxon>
        <taxon>Staphylococcaceae</taxon>
        <taxon>Staphylococcus</taxon>
    </lineage>
</organism>
<dbReference type="Proteomes" id="UP000195208">
    <property type="component" value="Unassembled WGS sequence"/>
</dbReference>
<dbReference type="EMBL" id="NEFX01000010">
    <property type="protein sequence ID" value="OTW31281.1"/>
    <property type="molecule type" value="Genomic_DNA"/>
</dbReference>
<feature type="coiled-coil region" evidence="1">
    <location>
        <begin position="9"/>
        <end position="36"/>
    </location>
</feature>
<sequence length="74" mass="8788">MKEEKEIIIGLNNREKEKAKQNITKLKREVLISNSEIEKEEYEFIVQDLATNLMVIERIKVYRFTCIEVADSNQ</sequence>